<dbReference type="InterPro" id="IPR006439">
    <property type="entry name" value="HAD-SF_hydro_IA"/>
</dbReference>
<gene>
    <name evidence="1" type="ORF">CLIB1423_04S03114</name>
</gene>
<dbReference type="Pfam" id="PF00702">
    <property type="entry name" value="Hydrolase"/>
    <property type="match status" value="1"/>
</dbReference>
<dbReference type="NCBIfam" id="TIGR01549">
    <property type="entry name" value="HAD-SF-IA-v1"/>
    <property type="match status" value="1"/>
</dbReference>
<dbReference type="PANTHER" id="PTHR46191:SF2">
    <property type="entry name" value="HALOACID DEHALOGENASE-LIKE HYDROLASE DOMAIN-CONTAINING PROTEIN 3"/>
    <property type="match status" value="1"/>
</dbReference>
<sequence>MSKRLLAPCIISFDAFGTLYTPREPISLSYHRLARQFGINKPVQELDKEFPTVFTGMMKEFPNYGKHSNNSKIQSCDDWWSELIVRLFKLESFHTNAQSEKFCKMLLNYFTSKVAYEVYPDVVPTLEYIKKKNIPMIISSNSDSRLRDVLQDLSLSQYFEGEYLSYELGVSKPSRDFFEKIRSLEKVNGQIWHIGDEFNKDYVGVSEAGINWEGILIERDYKKRRDLLEATGVEAIAYLTDIKQFIDSDRAPRQAVKSD</sequence>
<dbReference type="SFLD" id="SFLDS00003">
    <property type="entry name" value="Haloacid_Dehalogenase"/>
    <property type="match status" value="1"/>
</dbReference>
<dbReference type="InterPro" id="IPR011949">
    <property type="entry name" value="HAD-SF_hydro_IA_REG-2-like"/>
</dbReference>
<comment type="caution">
    <text evidence="1">The sequence shown here is derived from an EMBL/GenBank/DDBJ whole genome shotgun (WGS) entry which is preliminary data.</text>
</comment>
<dbReference type="AlphaFoldDB" id="A0A9P0QN72"/>
<evidence type="ECO:0000313" key="1">
    <source>
        <dbReference type="EMBL" id="CAH2351660.1"/>
    </source>
</evidence>
<dbReference type="Gene3D" id="1.10.150.720">
    <property type="entry name" value="Haloacid dehalogenase-like hydrolase"/>
    <property type="match status" value="1"/>
</dbReference>
<dbReference type="InterPro" id="IPR036412">
    <property type="entry name" value="HAD-like_sf"/>
</dbReference>
<dbReference type="EMBL" id="CAKXYY010000004">
    <property type="protein sequence ID" value="CAH2351660.1"/>
    <property type="molecule type" value="Genomic_DNA"/>
</dbReference>
<dbReference type="Gene3D" id="3.40.50.1000">
    <property type="entry name" value="HAD superfamily/HAD-like"/>
    <property type="match status" value="1"/>
</dbReference>
<organism evidence="1 2">
    <name type="scientific">[Candida] railenensis</name>
    <dbReference type="NCBI Taxonomy" id="45579"/>
    <lineage>
        <taxon>Eukaryota</taxon>
        <taxon>Fungi</taxon>
        <taxon>Dikarya</taxon>
        <taxon>Ascomycota</taxon>
        <taxon>Saccharomycotina</taxon>
        <taxon>Pichiomycetes</taxon>
        <taxon>Debaryomycetaceae</taxon>
        <taxon>Kurtzmaniella</taxon>
    </lineage>
</organism>
<reference evidence="1" key="1">
    <citation type="submission" date="2022-03" db="EMBL/GenBank/DDBJ databases">
        <authorList>
            <person name="Legras J.-L."/>
            <person name="Devillers H."/>
            <person name="Grondin C."/>
        </authorList>
    </citation>
    <scope>NUCLEOTIDE SEQUENCE</scope>
    <source>
        <strain evidence="1">CLIB 1423</strain>
    </source>
</reference>
<dbReference type="NCBIfam" id="TIGR02252">
    <property type="entry name" value="DREG-2"/>
    <property type="match status" value="1"/>
</dbReference>
<keyword evidence="2" id="KW-1185">Reference proteome</keyword>
<dbReference type="InterPro" id="IPR044924">
    <property type="entry name" value="HAD-SF_hydro_IA_REG-2-like_cap"/>
</dbReference>
<proteinExistence type="predicted"/>
<dbReference type="SUPFAM" id="SSF56784">
    <property type="entry name" value="HAD-like"/>
    <property type="match status" value="1"/>
</dbReference>
<dbReference type="OrthoDB" id="444127at2759"/>
<dbReference type="InterPro" id="IPR051828">
    <property type="entry name" value="HAD-like_hydrolase_domain"/>
</dbReference>
<name>A0A9P0QN72_9ASCO</name>
<evidence type="ECO:0000313" key="2">
    <source>
        <dbReference type="Proteomes" id="UP000837801"/>
    </source>
</evidence>
<dbReference type="Proteomes" id="UP000837801">
    <property type="component" value="Unassembled WGS sequence"/>
</dbReference>
<dbReference type="GO" id="GO:0005634">
    <property type="term" value="C:nucleus"/>
    <property type="evidence" value="ECO:0007669"/>
    <property type="project" value="TreeGrafter"/>
</dbReference>
<dbReference type="GO" id="GO:0016791">
    <property type="term" value="F:phosphatase activity"/>
    <property type="evidence" value="ECO:0007669"/>
    <property type="project" value="UniProtKB-ARBA"/>
</dbReference>
<dbReference type="PANTHER" id="PTHR46191">
    <property type="match status" value="1"/>
</dbReference>
<protein>
    <submittedName>
        <fullName evidence="1">Uncharacterized protein</fullName>
    </submittedName>
</protein>
<dbReference type="SFLD" id="SFLDG01129">
    <property type="entry name" value="C1.5:_HAD__Beta-PGM__Phosphata"/>
    <property type="match status" value="1"/>
</dbReference>
<accession>A0A9P0QN72</accession>
<dbReference type="InterPro" id="IPR023214">
    <property type="entry name" value="HAD_sf"/>
</dbReference>